<feature type="region of interest" description="Disordered" evidence="1">
    <location>
        <begin position="47"/>
        <end position="72"/>
    </location>
</feature>
<evidence type="ECO:0000313" key="4">
    <source>
        <dbReference type="Proteomes" id="UP000501387"/>
    </source>
</evidence>
<evidence type="ECO:0000256" key="1">
    <source>
        <dbReference type="SAM" id="MobiDB-lite"/>
    </source>
</evidence>
<evidence type="ECO:0000313" key="3">
    <source>
        <dbReference type="EMBL" id="QIM17206.1"/>
    </source>
</evidence>
<evidence type="ECO:0000256" key="2">
    <source>
        <dbReference type="SAM" id="Phobius"/>
    </source>
</evidence>
<keyword evidence="2" id="KW-0812">Transmembrane</keyword>
<dbReference type="AlphaFoldDB" id="A0A6G8FL99"/>
<keyword evidence="4" id="KW-1185">Reference proteome</keyword>
<sequence>MSTLRDPVGPKDRKVYIRRRILVLAGLIAVIAVIVLVFAKPGSSGGAQDVNPVEVPTDLASDKKDDAKKGEAPTCAAGQLKVSAVTDKTDYQEGELPQLSLTVENSGGEDCTADLGTAGMQFVISSGDDEVWRSVDCQTDPESLPVVLKPGKPLSSEAIPWDRTRSSPDTCDISRDPVIAGGASYHLRVVAAGVEGAATAQFLLF</sequence>
<feature type="compositionally biased region" description="Basic and acidic residues" evidence="1">
    <location>
        <begin position="60"/>
        <end position="71"/>
    </location>
</feature>
<dbReference type="EMBL" id="CP049934">
    <property type="protein sequence ID" value="QIM17206.1"/>
    <property type="molecule type" value="Genomic_DNA"/>
</dbReference>
<dbReference type="KEGG" id="lins:G7067_13560"/>
<keyword evidence="2" id="KW-0472">Membrane</keyword>
<reference evidence="3 4" key="1">
    <citation type="submission" date="2020-03" db="EMBL/GenBank/DDBJ databases">
        <title>Leucobacter sp. nov., isolated from beetles.</title>
        <authorList>
            <person name="Hyun D.-W."/>
            <person name="Bae J.-W."/>
        </authorList>
    </citation>
    <scope>NUCLEOTIDE SEQUENCE [LARGE SCALE GENOMIC DNA]</scope>
    <source>
        <strain evidence="3 4">HDW9B</strain>
    </source>
</reference>
<proteinExistence type="predicted"/>
<keyword evidence="2" id="KW-1133">Transmembrane helix</keyword>
<dbReference type="RefSeq" id="WP_166325433.1">
    <property type="nucleotide sequence ID" value="NZ_CP049934.1"/>
</dbReference>
<name>A0A6G8FL99_9MICO</name>
<dbReference type="Proteomes" id="UP000501387">
    <property type="component" value="Chromosome"/>
</dbReference>
<protein>
    <submittedName>
        <fullName evidence="3">DUF4232 domain-containing protein</fullName>
    </submittedName>
</protein>
<feature type="transmembrane region" description="Helical" evidence="2">
    <location>
        <begin position="21"/>
        <end position="39"/>
    </location>
</feature>
<gene>
    <name evidence="3" type="ORF">G7067_13560</name>
</gene>
<organism evidence="3 4">
    <name type="scientific">Leucobacter insecticola</name>
    <dbReference type="NCBI Taxonomy" id="2714934"/>
    <lineage>
        <taxon>Bacteria</taxon>
        <taxon>Bacillati</taxon>
        <taxon>Actinomycetota</taxon>
        <taxon>Actinomycetes</taxon>
        <taxon>Micrococcales</taxon>
        <taxon>Microbacteriaceae</taxon>
        <taxon>Leucobacter</taxon>
    </lineage>
</organism>
<accession>A0A6G8FL99</accession>